<keyword evidence="3" id="KW-1185">Reference proteome</keyword>
<evidence type="ECO:0000256" key="1">
    <source>
        <dbReference type="SAM" id="MobiDB-lite"/>
    </source>
</evidence>
<reference evidence="2 3" key="1">
    <citation type="submission" date="2014-03" db="EMBL/GenBank/DDBJ databases">
        <title>Bradyrhizobium valentinum sp. nov., isolated from effective nodules of Lupinus mariae-josephae, a lupine endemic of basic-lime soils in Eastern Spain.</title>
        <authorList>
            <person name="Duran D."/>
            <person name="Rey L."/>
            <person name="Navarro A."/>
            <person name="Busquets A."/>
            <person name="Imperial J."/>
            <person name="Ruiz-Argueso T."/>
        </authorList>
    </citation>
    <scope>NUCLEOTIDE SEQUENCE [LARGE SCALE GENOMIC DNA]</scope>
    <source>
        <strain evidence="2 3">LmjM3</strain>
    </source>
</reference>
<name>A0A0R3LT08_9BRAD</name>
<sequence>MSGSERISRDAIIKAIGDVDDVTIANIIATGATTDELAEAQAWMANDEPLLNSGRPLATGRVRELVDILSELEPDDDDYDAGSAAGPSITQG</sequence>
<dbReference type="OrthoDB" id="7870562at2"/>
<comment type="caution">
    <text evidence="2">The sequence shown here is derived from an EMBL/GenBank/DDBJ whole genome shotgun (WGS) entry which is preliminary data.</text>
</comment>
<dbReference type="AlphaFoldDB" id="A0A0R3LT08"/>
<dbReference type="Proteomes" id="UP000051913">
    <property type="component" value="Unassembled WGS sequence"/>
</dbReference>
<feature type="region of interest" description="Disordered" evidence="1">
    <location>
        <begin position="73"/>
        <end position="92"/>
    </location>
</feature>
<feature type="compositionally biased region" description="Low complexity" evidence="1">
    <location>
        <begin position="81"/>
        <end position="92"/>
    </location>
</feature>
<gene>
    <name evidence="2" type="ORF">CP49_29505</name>
</gene>
<accession>A0A0R3LT08</accession>
<dbReference type="EMBL" id="LLXX01000218">
    <property type="protein sequence ID" value="KRQ93748.1"/>
    <property type="molecule type" value="Genomic_DNA"/>
</dbReference>
<evidence type="ECO:0000313" key="3">
    <source>
        <dbReference type="Proteomes" id="UP000051913"/>
    </source>
</evidence>
<proteinExistence type="predicted"/>
<evidence type="ECO:0000313" key="2">
    <source>
        <dbReference type="EMBL" id="KRQ93748.1"/>
    </source>
</evidence>
<organism evidence="2 3">
    <name type="scientific">Bradyrhizobium valentinum</name>
    <dbReference type="NCBI Taxonomy" id="1518501"/>
    <lineage>
        <taxon>Bacteria</taxon>
        <taxon>Pseudomonadati</taxon>
        <taxon>Pseudomonadota</taxon>
        <taxon>Alphaproteobacteria</taxon>
        <taxon>Hyphomicrobiales</taxon>
        <taxon>Nitrobacteraceae</taxon>
        <taxon>Bradyrhizobium</taxon>
    </lineage>
</organism>
<protein>
    <submittedName>
        <fullName evidence="2">Uncharacterized protein</fullName>
    </submittedName>
</protein>